<protein>
    <submittedName>
        <fullName evidence="2">Uncharacterized protein</fullName>
    </submittedName>
</protein>
<reference evidence="2 3" key="1">
    <citation type="submission" date="2014-04" db="EMBL/GenBank/DDBJ databases">
        <title>Evolutionary Origins and Diversification of the Mycorrhizal Mutualists.</title>
        <authorList>
            <consortium name="DOE Joint Genome Institute"/>
            <consortium name="Mycorrhizal Genomics Consortium"/>
            <person name="Kohler A."/>
            <person name="Kuo A."/>
            <person name="Nagy L.G."/>
            <person name="Floudas D."/>
            <person name="Copeland A."/>
            <person name="Barry K.W."/>
            <person name="Cichocki N."/>
            <person name="Veneault-Fourrey C."/>
            <person name="LaButti K."/>
            <person name="Lindquist E.A."/>
            <person name="Lipzen A."/>
            <person name="Lundell T."/>
            <person name="Morin E."/>
            <person name="Murat C."/>
            <person name="Riley R."/>
            <person name="Ohm R."/>
            <person name="Sun H."/>
            <person name="Tunlid A."/>
            <person name="Henrissat B."/>
            <person name="Grigoriev I.V."/>
            <person name="Hibbett D.S."/>
            <person name="Martin F."/>
        </authorList>
    </citation>
    <scope>NUCLEOTIDE SEQUENCE [LARGE SCALE GENOMIC DNA]</scope>
    <source>
        <strain evidence="2 3">MD-312</strain>
    </source>
</reference>
<dbReference type="HOGENOM" id="CLU_2264112_0_0_1"/>
<dbReference type="Proteomes" id="UP000053820">
    <property type="component" value="Unassembled WGS sequence"/>
</dbReference>
<evidence type="ECO:0000313" key="3">
    <source>
        <dbReference type="Proteomes" id="UP000053820"/>
    </source>
</evidence>
<evidence type="ECO:0000256" key="1">
    <source>
        <dbReference type="SAM" id="MobiDB-lite"/>
    </source>
</evidence>
<keyword evidence="3" id="KW-1185">Reference proteome</keyword>
<name>A0A0C9WGC2_9AGAM</name>
<dbReference type="AlphaFoldDB" id="A0A0C9WGC2"/>
<dbReference type="EMBL" id="KN839844">
    <property type="protein sequence ID" value="KIJ65172.1"/>
    <property type="molecule type" value="Genomic_DNA"/>
</dbReference>
<evidence type="ECO:0000313" key="2">
    <source>
        <dbReference type="EMBL" id="KIJ65172.1"/>
    </source>
</evidence>
<organism evidence="2 3">
    <name type="scientific">Hydnomerulius pinastri MD-312</name>
    <dbReference type="NCBI Taxonomy" id="994086"/>
    <lineage>
        <taxon>Eukaryota</taxon>
        <taxon>Fungi</taxon>
        <taxon>Dikarya</taxon>
        <taxon>Basidiomycota</taxon>
        <taxon>Agaricomycotina</taxon>
        <taxon>Agaricomycetes</taxon>
        <taxon>Agaricomycetidae</taxon>
        <taxon>Boletales</taxon>
        <taxon>Boletales incertae sedis</taxon>
        <taxon>Leucogyrophana</taxon>
    </lineage>
</organism>
<proteinExistence type="predicted"/>
<accession>A0A0C9WGC2</accession>
<gene>
    <name evidence="2" type="ORF">HYDPIDRAFT_27893</name>
</gene>
<feature type="compositionally biased region" description="Polar residues" evidence="1">
    <location>
        <begin position="87"/>
        <end position="96"/>
    </location>
</feature>
<sequence length="104" mass="11393">MPITLDNQLSLELPLKYPDTYRVTSTPEAPGPAVTIEITASNYPTFSFKVAENNPNDMPMQTETYGKGKGMAVLAEMPGTTIKRPGSPQQATTSSSRHWHARVQ</sequence>
<feature type="region of interest" description="Disordered" evidence="1">
    <location>
        <begin position="79"/>
        <end position="104"/>
    </location>
</feature>
<dbReference type="OrthoDB" id="2692219at2759"/>